<evidence type="ECO:0000256" key="7">
    <source>
        <dbReference type="ARBA" id="ARBA00022989"/>
    </source>
</evidence>
<evidence type="ECO:0000256" key="1">
    <source>
        <dbReference type="ARBA" id="ARBA00004141"/>
    </source>
</evidence>
<feature type="domain" description="Cytochrome b561" evidence="15">
    <location>
        <begin position="171"/>
        <end position="367"/>
    </location>
</feature>
<feature type="transmembrane region" description="Helical" evidence="12">
    <location>
        <begin position="208"/>
        <end position="226"/>
    </location>
</feature>
<feature type="binding site" description="axial binding residue" evidence="11">
    <location>
        <position position="243"/>
    </location>
    <ligand>
        <name>heme b</name>
        <dbReference type="ChEBI" id="CHEBI:60344"/>
        <label>1</label>
    </ligand>
    <ligandPart>
        <name>Fe</name>
        <dbReference type="ChEBI" id="CHEBI:18248"/>
    </ligandPart>
</feature>
<dbReference type="PANTHER" id="PTHR23130:SF167">
    <property type="entry name" value="CYTOCHROME B561 AND DOMON DOMAIN-CONTAINING PROTEIN"/>
    <property type="match status" value="1"/>
</dbReference>
<evidence type="ECO:0000256" key="2">
    <source>
        <dbReference type="ARBA" id="ARBA00022448"/>
    </source>
</evidence>
<dbReference type="CDD" id="cd08760">
    <property type="entry name" value="Cyt_b561_FRRS1_like"/>
    <property type="match status" value="1"/>
</dbReference>
<dbReference type="PROSITE" id="PS50939">
    <property type="entry name" value="CYTOCHROME_B561"/>
    <property type="match status" value="1"/>
</dbReference>
<feature type="binding site" description="axial binding residue" evidence="11">
    <location>
        <position position="312"/>
    </location>
    <ligand>
        <name>heme b</name>
        <dbReference type="ChEBI" id="CHEBI:60344"/>
        <label>1</label>
    </ligand>
    <ligandPart>
        <name>Fe</name>
        <dbReference type="ChEBI" id="CHEBI:18248"/>
    </ligandPart>
</feature>
<keyword evidence="4 11" id="KW-0479">Metal-binding</keyword>
<feature type="chain" id="PRO_5042994667" description="Cytochrome b561 and DOMON domain-containing protein" evidence="13">
    <location>
        <begin position="22"/>
        <end position="395"/>
    </location>
</feature>
<dbReference type="GO" id="GO:0016020">
    <property type="term" value="C:membrane"/>
    <property type="evidence" value="ECO:0007669"/>
    <property type="project" value="UniProtKB-SubCell"/>
</dbReference>
<evidence type="ECO:0000313" key="16">
    <source>
        <dbReference type="EMBL" id="WOK95466.1"/>
    </source>
</evidence>
<evidence type="ECO:0000256" key="12">
    <source>
        <dbReference type="SAM" id="Phobius"/>
    </source>
</evidence>
<dbReference type="InterPro" id="IPR017214">
    <property type="entry name" value="UCP037471"/>
</dbReference>
<evidence type="ECO:0000313" key="17">
    <source>
        <dbReference type="Proteomes" id="UP001327560"/>
    </source>
</evidence>
<dbReference type="EMBL" id="CP136890">
    <property type="protein sequence ID" value="WOK95466.1"/>
    <property type="molecule type" value="Genomic_DNA"/>
</dbReference>
<feature type="transmembrane region" description="Helical" evidence="12">
    <location>
        <begin position="238"/>
        <end position="259"/>
    </location>
</feature>
<dbReference type="InterPro" id="IPR006593">
    <property type="entry name" value="Cyt_b561/ferric_Rdtase_TM"/>
</dbReference>
<evidence type="ECO:0000256" key="8">
    <source>
        <dbReference type="ARBA" id="ARBA00023136"/>
    </source>
</evidence>
<keyword evidence="5 13" id="KW-0732">Signal</keyword>
<comment type="cofactor">
    <cofactor evidence="10">
        <name>heme b</name>
        <dbReference type="ChEBI" id="CHEBI:60344"/>
    </cofactor>
    <text evidence="10">Binds 2 heme b groups non-covalently.</text>
</comment>
<keyword evidence="7 12" id="KW-1133">Transmembrane helix</keyword>
<feature type="binding site" description="axial binding residue" evidence="11">
    <location>
        <position position="276"/>
    </location>
    <ligand>
        <name>heme b</name>
        <dbReference type="ChEBI" id="CHEBI:60344"/>
        <label>1</label>
    </ligand>
    <ligandPart>
        <name>Fe</name>
        <dbReference type="ChEBI" id="CHEBI:18248"/>
    </ligandPart>
</feature>
<organism evidence="16 17">
    <name type="scientific">Canna indica</name>
    <name type="common">Indian-shot</name>
    <dbReference type="NCBI Taxonomy" id="4628"/>
    <lineage>
        <taxon>Eukaryota</taxon>
        <taxon>Viridiplantae</taxon>
        <taxon>Streptophyta</taxon>
        <taxon>Embryophyta</taxon>
        <taxon>Tracheophyta</taxon>
        <taxon>Spermatophyta</taxon>
        <taxon>Magnoliopsida</taxon>
        <taxon>Liliopsida</taxon>
        <taxon>Zingiberales</taxon>
        <taxon>Cannaceae</taxon>
        <taxon>Canna</taxon>
    </lineage>
</organism>
<dbReference type="InterPro" id="IPR005018">
    <property type="entry name" value="DOMON_domain"/>
</dbReference>
<evidence type="ECO:0000256" key="4">
    <source>
        <dbReference type="ARBA" id="ARBA00022723"/>
    </source>
</evidence>
<evidence type="ECO:0000256" key="11">
    <source>
        <dbReference type="PIRSR" id="PIRSR037471-1"/>
    </source>
</evidence>
<evidence type="ECO:0000256" key="6">
    <source>
        <dbReference type="ARBA" id="ARBA00022982"/>
    </source>
</evidence>
<dbReference type="CDD" id="cd09629">
    <property type="entry name" value="DOMON_CIL1_like"/>
    <property type="match status" value="1"/>
</dbReference>
<reference evidence="16 17" key="1">
    <citation type="submission" date="2023-10" db="EMBL/GenBank/DDBJ databases">
        <title>Chromosome-scale genome assembly provides insights into flower coloration mechanisms of Canna indica.</title>
        <authorList>
            <person name="Li C."/>
        </authorList>
    </citation>
    <scope>NUCLEOTIDE SEQUENCE [LARGE SCALE GENOMIC DNA]</scope>
    <source>
        <tissue evidence="16">Flower</tissue>
    </source>
</reference>
<dbReference type="Gene3D" id="1.20.120.1770">
    <property type="match status" value="1"/>
</dbReference>
<sequence>MKPTIIFLCLFFSLLSNQSRAQNQSCVSESFSSNRLYASCNSLPYLGASLHWNYHPSNGTAEIAFRAPQSASGWVAWAINPNGSGMIGANTFLAFPGSGGGVKVYTTTFSSYAVQASDVKDGSLAFAVYSKQAEYANGYYTIYATLALPSNKTKVSTVWQASTQLQNGVPFGHGTGDNELSKTSLDFLSGESVSVGDNSRLHRKNIHGILNAISWGALMPLGAIIARYVKVFKSADPAWFYLHVTCQFSAYIIGVAGWGLGLKLGSESIGITYHEHRDIAIALFCLATVQVFALLLRPNKDHKYRIYWNVYHHTVGYSIIILSVVNIFKGFDILEPVKKWKHAYTGILVTLASVALALELITWVIVLKRRSRSSEKSHHGANGAHGYVFSHNQVV</sequence>
<feature type="binding site" description="axial binding residue" evidence="11">
    <location>
        <position position="207"/>
    </location>
    <ligand>
        <name>heme b</name>
        <dbReference type="ChEBI" id="CHEBI:60344"/>
        <label>1</label>
    </ligand>
    <ligandPart>
        <name>Fe</name>
        <dbReference type="ChEBI" id="CHEBI:18248"/>
    </ligandPart>
</feature>
<evidence type="ECO:0000256" key="10">
    <source>
        <dbReference type="PIRNR" id="PIRNR037471"/>
    </source>
</evidence>
<evidence type="ECO:0000256" key="5">
    <source>
        <dbReference type="ARBA" id="ARBA00022729"/>
    </source>
</evidence>
<comment type="function">
    <text evidence="9">May act as a catecholamine-responsive trans-membrane electron transporter.</text>
</comment>
<feature type="transmembrane region" description="Helical" evidence="12">
    <location>
        <begin position="343"/>
        <end position="367"/>
    </location>
</feature>
<keyword evidence="3 12" id="KW-0812">Transmembrane</keyword>
<keyword evidence="8 10" id="KW-0472">Membrane</keyword>
<name>A0AAQ3JSX9_9LILI</name>
<dbReference type="SMART" id="SM00665">
    <property type="entry name" value="B561"/>
    <property type="match status" value="1"/>
</dbReference>
<evidence type="ECO:0000256" key="13">
    <source>
        <dbReference type="SAM" id="SignalP"/>
    </source>
</evidence>
<dbReference type="AlphaFoldDB" id="A0AAQ3JSX9"/>
<comment type="subcellular location">
    <subcellularLocation>
        <location evidence="1">Membrane</location>
        <topology evidence="1">Multi-pass membrane protein</topology>
    </subcellularLocation>
</comment>
<evidence type="ECO:0000259" key="14">
    <source>
        <dbReference type="PROSITE" id="PS50836"/>
    </source>
</evidence>
<keyword evidence="17" id="KW-1185">Reference proteome</keyword>
<feature type="signal peptide" evidence="13">
    <location>
        <begin position="1"/>
        <end position="21"/>
    </location>
</feature>
<keyword evidence="2 10" id="KW-0813">Transport</keyword>
<evidence type="ECO:0000259" key="15">
    <source>
        <dbReference type="PROSITE" id="PS50939"/>
    </source>
</evidence>
<evidence type="ECO:0000256" key="3">
    <source>
        <dbReference type="ARBA" id="ARBA00022692"/>
    </source>
</evidence>
<evidence type="ECO:0000256" key="9">
    <source>
        <dbReference type="ARBA" id="ARBA00053871"/>
    </source>
</evidence>
<dbReference type="FunFam" id="1.20.120.1770:FF:000007">
    <property type="entry name" value="Cytochrome b561 and DOMON domain-containing protein"/>
    <property type="match status" value="1"/>
</dbReference>
<keyword evidence="11" id="KW-0408">Iron</keyword>
<feature type="transmembrane region" description="Helical" evidence="12">
    <location>
        <begin position="308"/>
        <end position="331"/>
    </location>
</feature>
<dbReference type="PANTHER" id="PTHR23130">
    <property type="entry name" value="CYTOCHROME B561 AND DOMON DOMAIN-CONTAINING PROTEIN"/>
    <property type="match status" value="1"/>
</dbReference>
<feature type="transmembrane region" description="Helical" evidence="12">
    <location>
        <begin position="279"/>
        <end position="296"/>
    </location>
</feature>
<feature type="domain" description="DOMON" evidence="14">
    <location>
        <begin position="46"/>
        <end position="162"/>
    </location>
</feature>
<dbReference type="PIRSF" id="PIRSF037471">
    <property type="entry name" value="UCP037471"/>
    <property type="match status" value="1"/>
</dbReference>
<proteinExistence type="predicted"/>
<dbReference type="GO" id="GO:0046872">
    <property type="term" value="F:metal ion binding"/>
    <property type="evidence" value="ECO:0007669"/>
    <property type="project" value="UniProtKB-KW"/>
</dbReference>
<dbReference type="Proteomes" id="UP001327560">
    <property type="component" value="Chromosome 1"/>
</dbReference>
<protein>
    <recommendedName>
        <fullName evidence="10">Cytochrome b561 and DOMON domain-containing protein</fullName>
    </recommendedName>
</protein>
<keyword evidence="6 10" id="KW-0249">Electron transport</keyword>
<dbReference type="PROSITE" id="PS50836">
    <property type="entry name" value="DOMON"/>
    <property type="match status" value="1"/>
</dbReference>
<gene>
    <name evidence="16" type="ORF">Cni_G04173</name>
</gene>
<dbReference type="Pfam" id="PF04526">
    <property type="entry name" value="DUF568"/>
    <property type="match status" value="1"/>
</dbReference>
<dbReference type="InterPro" id="IPR045265">
    <property type="entry name" value="AIR12_DOMON"/>
</dbReference>
<accession>A0AAQ3JSX9</accession>